<evidence type="ECO:0000256" key="1">
    <source>
        <dbReference type="ARBA" id="ARBA00008520"/>
    </source>
</evidence>
<proteinExistence type="inferred from homology"/>
<evidence type="ECO:0000256" key="2">
    <source>
        <dbReference type="ARBA" id="ARBA00022448"/>
    </source>
</evidence>
<dbReference type="AlphaFoldDB" id="A0A7C9IN49"/>
<evidence type="ECO:0000313" key="5">
    <source>
        <dbReference type="EMBL" id="MXQ07110.1"/>
    </source>
</evidence>
<dbReference type="Pfam" id="PF13416">
    <property type="entry name" value="SBP_bac_8"/>
    <property type="match status" value="1"/>
</dbReference>
<dbReference type="GO" id="GO:0015768">
    <property type="term" value="P:maltose transport"/>
    <property type="evidence" value="ECO:0007669"/>
    <property type="project" value="TreeGrafter"/>
</dbReference>
<organism evidence="5 6">
    <name type="scientific">Kangsaoukella pontilimi</name>
    <dbReference type="NCBI Taxonomy" id="2691042"/>
    <lineage>
        <taxon>Bacteria</taxon>
        <taxon>Pseudomonadati</taxon>
        <taxon>Pseudomonadota</taxon>
        <taxon>Alphaproteobacteria</taxon>
        <taxon>Rhodobacterales</taxon>
        <taxon>Paracoccaceae</taxon>
        <taxon>Kangsaoukella</taxon>
    </lineage>
</organism>
<name>A0A7C9IN49_9RHOB</name>
<dbReference type="GO" id="GO:0042956">
    <property type="term" value="P:maltodextrin transmembrane transport"/>
    <property type="evidence" value="ECO:0007669"/>
    <property type="project" value="TreeGrafter"/>
</dbReference>
<keyword evidence="2" id="KW-0813">Transport</keyword>
<dbReference type="RefSeq" id="WP_160763008.1">
    <property type="nucleotide sequence ID" value="NZ_WUPT01000001.1"/>
</dbReference>
<comment type="similarity">
    <text evidence="1">Belongs to the bacterial solute-binding protein 1 family.</text>
</comment>
<dbReference type="SUPFAM" id="SSF53850">
    <property type="entry name" value="Periplasmic binding protein-like II"/>
    <property type="match status" value="1"/>
</dbReference>
<keyword evidence="3 4" id="KW-0732">Signal</keyword>
<dbReference type="PANTHER" id="PTHR30061:SF50">
    <property type="entry name" value="MALTOSE_MALTODEXTRIN-BINDING PERIPLASMIC PROTEIN"/>
    <property type="match status" value="1"/>
</dbReference>
<dbReference type="Proteomes" id="UP000480350">
    <property type="component" value="Unassembled WGS sequence"/>
</dbReference>
<dbReference type="GO" id="GO:1901982">
    <property type="term" value="F:maltose binding"/>
    <property type="evidence" value="ECO:0007669"/>
    <property type="project" value="TreeGrafter"/>
</dbReference>
<sequence length="424" mass="45481">MKHVLLTAAAAATFATGALAQEVTLGRFFGACEDAGTDTTTSTGEACIIQSIINAADAELDGISINTLPTDWGNYYDQIKAAYAGGTPPDVHVMHRHRIPEFAGLGALAEISGDLEAAGIDPNDWSPAALDAVSFEGGIYGVPMDFHANLWHVNMDVMTEAGLVEDGKPVLPSSPEELLAHAQQVKDATGKDYLAADFAQFPIGVRLVLALMWQQNANIFTEDGTATINTDAGKNAVTTITQLFDAGLANPQLNYADSQQAFLNGEAAILVNGTWVVDFYTAQAADPAVGLENYYVADFPTLFETGATWADSHMWAIPSTLEGDDKMAALKVLAFINDHNIDWARTGHMAVRKSVVESDAYTSLPHRDEYTGTAAIAKDTPPSERYGAIQDVLNRELQAIWLTGKSVEDALDDAELEVQDLLDR</sequence>
<dbReference type="EMBL" id="WUPT01000001">
    <property type="protein sequence ID" value="MXQ07110.1"/>
    <property type="molecule type" value="Genomic_DNA"/>
</dbReference>
<accession>A0A7C9IN49</accession>
<keyword evidence="6" id="KW-1185">Reference proteome</keyword>
<comment type="caution">
    <text evidence="5">The sequence shown here is derived from an EMBL/GenBank/DDBJ whole genome shotgun (WGS) entry which is preliminary data.</text>
</comment>
<evidence type="ECO:0000256" key="3">
    <source>
        <dbReference type="ARBA" id="ARBA00022729"/>
    </source>
</evidence>
<feature type="chain" id="PRO_5028954984" evidence="4">
    <location>
        <begin position="21"/>
        <end position="424"/>
    </location>
</feature>
<reference evidence="5 6" key="1">
    <citation type="submission" date="2019-12" db="EMBL/GenBank/DDBJ databases">
        <authorList>
            <person name="Lee S.D."/>
        </authorList>
    </citation>
    <scope>NUCLEOTIDE SEQUENCE [LARGE SCALE GENOMIC DNA]</scope>
    <source>
        <strain evidence="5 6">GH1-50</strain>
    </source>
</reference>
<protein>
    <submittedName>
        <fullName evidence="5">Extracellular solute-binding protein</fullName>
    </submittedName>
</protein>
<gene>
    <name evidence="5" type="ORF">GQ651_04560</name>
</gene>
<evidence type="ECO:0000256" key="4">
    <source>
        <dbReference type="SAM" id="SignalP"/>
    </source>
</evidence>
<dbReference type="InterPro" id="IPR006059">
    <property type="entry name" value="SBP"/>
</dbReference>
<dbReference type="GO" id="GO:0055052">
    <property type="term" value="C:ATP-binding cassette (ABC) transporter complex, substrate-binding subunit-containing"/>
    <property type="evidence" value="ECO:0007669"/>
    <property type="project" value="TreeGrafter"/>
</dbReference>
<reference evidence="5 6" key="2">
    <citation type="submission" date="2020-03" db="EMBL/GenBank/DDBJ databases">
        <title>Kangsaoukella pontilimi gen. nov., sp. nov., a new member of the family Rhodobacteraceae isolated from a tidal mudflat.</title>
        <authorList>
            <person name="Kim I.S."/>
        </authorList>
    </citation>
    <scope>NUCLEOTIDE SEQUENCE [LARGE SCALE GENOMIC DNA]</scope>
    <source>
        <strain evidence="5 6">GH1-50</strain>
    </source>
</reference>
<feature type="signal peptide" evidence="4">
    <location>
        <begin position="1"/>
        <end position="20"/>
    </location>
</feature>
<evidence type="ECO:0000313" key="6">
    <source>
        <dbReference type="Proteomes" id="UP000480350"/>
    </source>
</evidence>
<dbReference type="Gene3D" id="3.40.190.10">
    <property type="entry name" value="Periplasmic binding protein-like II"/>
    <property type="match status" value="1"/>
</dbReference>
<dbReference type="PANTHER" id="PTHR30061">
    <property type="entry name" value="MALTOSE-BINDING PERIPLASMIC PROTEIN"/>
    <property type="match status" value="1"/>
</dbReference>